<evidence type="ECO:0000256" key="2">
    <source>
        <dbReference type="ARBA" id="ARBA00025782"/>
    </source>
</evidence>
<dbReference type="PANTHER" id="PTHR46472:SF1">
    <property type="entry name" value="NUCLEOREDOXIN"/>
    <property type="match status" value="1"/>
</dbReference>
<feature type="domain" description="Thioredoxin" evidence="6">
    <location>
        <begin position="160"/>
        <end position="309"/>
    </location>
</feature>
<evidence type="ECO:0000259" key="6">
    <source>
        <dbReference type="PROSITE" id="PS51352"/>
    </source>
</evidence>
<comment type="catalytic activity">
    <reaction evidence="5">
        <text>[protein]-dithiol + NADP(+) = [protein]-disulfide + NADPH + H(+)</text>
        <dbReference type="Rhea" id="RHEA:18753"/>
        <dbReference type="Rhea" id="RHEA-COMP:10593"/>
        <dbReference type="Rhea" id="RHEA-COMP:10594"/>
        <dbReference type="ChEBI" id="CHEBI:15378"/>
        <dbReference type="ChEBI" id="CHEBI:29950"/>
        <dbReference type="ChEBI" id="CHEBI:50058"/>
        <dbReference type="ChEBI" id="CHEBI:57783"/>
        <dbReference type="ChEBI" id="CHEBI:58349"/>
        <dbReference type="EC" id="1.8.1.8"/>
    </reaction>
</comment>
<dbReference type="SUPFAM" id="SSF52833">
    <property type="entry name" value="Thioredoxin-like"/>
    <property type="match status" value="2"/>
</dbReference>
<name>A0AAV2PRH0_MEGNR</name>
<feature type="domain" description="Thioredoxin" evidence="6">
    <location>
        <begin position="1"/>
        <end position="158"/>
    </location>
</feature>
<keyword evidence="8" id="KW-1185">Reference proteome</keyword>
<dbReference type="CDD" id="cd03009">
    <property type="entry name" value="TryX_like_TryX_NRX"/>
    <property type="match status" value="1"/>
</dbReference>
<dbReference type="InterPro" id="IPR013766">
    <property type="entry name" value="Thioredoxin_domain"/>
</dbReference>
<dbReference type="AlphaFoldDB" id="A0AAV2PRH0"/>
<dbReference type="InterPro" id="IPR045870">
    <property type="entry name" value="TryX_NRX_thioredoxin_dom"/>
</dbReference>
<sequence length="430" mass="48626">MKMAHPNIVKWLGTNLVGHSGPVDVNNICGPDKIIALYFSANWCPPCRNFTPQLVAIYKHLKENTKQQLEVVLVSSDQDDQAFQDYYRDMPWLALPYQDSKRKLRLSRRFRVASIPSLVLLDSRSGRVITRTATEKVVSDPEGLEFPWRPRSLDDVLSTASLVDNTGQVKPYDNIRDGYKGLYFSAHWCPPCKAFTPQLVSAYEKIRKRGEKFEIIFISSDRSEDSFSSYHATMPWLAVSWEQDELRRQLASLNEVQGIPTLVILGPDSQSITTDARALVGEDPDVQGFPWVQQSVEILEERHMARLQESPCLLLFTDGESAELQFARDVLLPVAEEYLLENQQEGGMQLAFYVAGEDEMSDNVRDFACLEDVVPLVAILDLAEGVKYILEHDVEVSTATVHNFLTRYTKDKLESQPLSKCNAEEATGDS</sequence>
<dbReference type="EC" id="1.8.1.8" evidence="1"/>
<dbReference type="GO" id="GO:0004791">
    <property type="term" value="F:thioredoxin-disulfide reductase (NADPH) activity"/>
    <property type="evidence" value="ECO:0007669"/>
    <property type="project" value="InterPro"/>
</dbReference>
<accession>A0AAV2PRH0</accession>
<evidence type="ECO:0000256" key="4">
    <source>
        <dbReference type="ARBA" id="ARBA00047388"/>
    </source>
</evidence>
<comment type="similarity">
    <text evidence="2">Belongs to the nucleoredoxin family.</text>
</comment>
<protein>
    <recommendedName>
        <fullName evidence="3">Nucleoredoxin</fullName>
        <ecNumber evidence="1">1.8.1.8</ecNumber>
    </recommendedName>
</protein>
<dbReference type="InterPro" id="IPR036249">
    <property type="entry name" value="Thioredoxin-like_sf"/>
</dbReference>
<gene>
    <name evidence="7" type="ORF">MNOR_LOCUS2413</name>
</gene>
<comment type="catalytic activity">
    <reaction evidence="4">
        <text>[protein]-dithiol + NAD(+) = [protein]-disulfide + NADH + H(+)</text>
        <dbReference type="Rhea" id="RHEA:18749"/>
        <dbReference type="Rhea" id="RHEA-COMP:10593"/>
        <dbReference type="Rhea" id="RHEA-COMP:10594"/>
        <dbReference type="ChEBI" id="CHEBI:15378"/>
        <dbReference type="ChEBI" id="CHEBI:29950"/>
        <dbReference type="ChEBI" id="CHEBI:50058"/>
        <dbReference type="ChEBI" id="CHEBI:57540"/>
        <dbReference type="ChEBI" id="CHEBI:57945"/>
        <dbReference type="EC" id="1.8.1.8"/>
    </reaction>
</comment>
<dbReference type="Gene3D" id="3.40.30.10">
    <property type="entry name" value="Glutaredoxin"/>
    <property type="match status" value="3"/>
</dbReference>
<dbReference type="EMBL" id="CAXKWB010000732">
    <property type="protein sequence ID" value="CAL4062114.1"/>
    <property type="molecule type" value="Genomic_DNA"/>
</dbReference>
<evidence type="ECO:0000313" key="8">
    <source>
        <dbReference type="Proteomes" id="UP001497623"/>
    </source>
</evidence>
<proteinExistence type="inferred from homology"/>
<evidence type="ECO:0000313" key="7">
    <source>
        <dbReference type="EMBL" id="CAL4062114.1"/>
    </source>
</evidence>
<dbReference type="Proteomes" id="UP001497623">
    <property type="component" value="Unassembled WGS sequence"/>
</dbReference>
<reference evidence="7 8" key="1">
    <citation type="submission" date="2024-05" db="EMBL/GenBank/DDBJ databases">
        <authorList>
            <person name="Wallberg A."/>
        </authorList>
    </citation>
    <scope>NUCLEOTIDE SEQUENCE [LARGE SCALE GENOMIC DNA]</scope>
</reference>
<dbReference type="InterPro" id="IPR012336">
    <property type="entry name" value="Thioredoxin-like_fold"/>
</dbReference>
<evidence type="ECO:0000256" key="1">
    <source>
        <dbReference type="ARBA" id="ARBA00012612"/>
    </source>
</evidence>
<dbReference type="GO" id="GO:0030178">
    <property type="term" value="P:negative regulation of Wnt signaling pathway"/>
    <property type="evidence" value="ECO:0007669"/>
    <property type="project" value="TreeGrafter"/>
</dbReference>
<dbReference type="PANTHER" id="PTHR46472">
    <property type="entry name" value="NUCLEOREDOXIN"/>
    <property type="match status" value="1"/>
</dbReference>
<organism evidence="7 8">
    <name type="scientific">Meganyctiphanes norvegica</name>
    <name type="common">Northern krill</name>
    <name type="synonym">Thysanopoda norvegica</name>
    <dbReference type="NCBI Taxonomy" id="48144"/>
    <lineage>
        <taxon>Eukaryota</taxon>
        <taxon>Metazoa</taxon>
        <taxon>Ecdysozoa</taxon>
        <taxon>Arthropoda</taxon>
        <taxon>Crustacea</taxon>
        <taxon>Multicrustacea</taxon>
        <taxon>Malacostraca</taxon>
        <taxon>Eumalacostraca</taxon>
        <taxon>Eucarida</taxon>
        <taxon>Euphausiacea</taxon>
        <taxon>Euphausiidae</taxon>
        <taxon>Meganyctiphanes</taxon>
    </lineage>
</organism>
<dbReference type="GO" id="GO:0031397">
    <property type="term" value="P:negative regulation of protein ubiquitination"/>
    <property type="evidence" value="ECO:0007669"/>
    <property type="project" value="TreeGrafter"/>
</dbReference>
<dbReference type="PROSITE" id="PS51352">
    <property type="entry name" value="THIOREDOXIN_2"/>
    <property type="match status" value="2"/>
</dbReference>
<dbReference type="Pfam" id="PF13905">
    <property type="entry name" value="Thioredoxin_8"/>
    <property type="match status" value="2"/>
</dbReference>
<evidence type="ECO:0000256" key="5">
    <source>
        <dbReference type="ARBA" id="ARBA00047804"/>
    </source>
</evidence>
<dbReference type="GO" id="GO:0005634">
    <property type="term" value="C:nucleus"/>
    <property type="evidence" value="ECO:0007669"/>
    <property type="project" value="TreeGrafter"/>
</dbReference>
<comment type="caution">
    <text evidence="7">The sequence shown here is derived from an EMBL/GenBank/DDBJ whole genome shotgun (WGS) entry which is preliminary data.</text>
</comment>
<evidence type="ECO:0000256" key="3">
    <source>
        <dbReference type="ARBA" id="ARBA00026178"/>
    </source>
</evidence>